<dbReference type="CTD" id="149563"/>
<dbReference type="GO" id="GO:0005737">
    <property type="term" value="C:cytoplasm"/>
    <property type="evidence" value="ECO:0007669"/>
    <property type="project" value="Ensembl"/>
</dbReference>
<dbReference type="GO" id="GO:0033148">
    <property type="term" value="P:positive regulation of intracellular estrogen receptor signaling pathway"/>
    <property type="evidence" value="ECO:0007669"/>
    <property type="project" value="Ensembl"/>
</dbReference>
<reference evidence="3" key="1">
    <citation type="submission" date="2025-08" db="UniProtKB">
        <authorList>
            <consortium name="RefSeq"/>
        </authorList>
    </citation>
    <scope>IDENTIFICATION</scope>
</reference>
<dbReference type="Proteomes" id="UP000189704">
    <property type="component" value="Unplaced"/>
</dbReference>
<keyword evidence="2" id="KW-1185">Reference proteome</keyword>
<dbReference type="RefSeq" id="XP_008067022.1">
    <property type="nucleotide sequence ID" value="XM_008068831.1"/>
</dbReference>
<dbReference type="GeneID" id="103271351"/>
<protein>
    <submittedName>
        <fullName evidence="3">Uncharacterized protein C1orf64 homolog</fullName>
    </submittedName>
</protein>
<name>A0A1U7UNY4_CARSF</name>
<evidence type="ECO:0000256" key="1">
    <source>
        <dbReference type="SAM" id="MobiDB-lite"/>
    </source>
</evidence>
<dbReference type="KEGG" id="csyr:103271351"/>
<feature type="compositionally biased region" description="Basic and acidic residues" evidence="1">
    <location>
        <begin position="1"/>
        <end position="12"/>
    </location>
</feature>
<dbReference type="InterPro" id="IPR027852">
    <property type="entry name" value="C1ORF64"/>
</dbReference>
<proteinExistence type="predicted"/>
<dbReference type="STRING" id="1868482.ENSTSYP00000002714"/>
<sequence>MAPSEDPRDWRASLKVTGLETDPDTSTGEKLPCHQKSIPTAHMTFVIDCAHGKQLPMATSPVPPRIPSPNRGPVTPPMKIYIVFCGENQARPTQETLPARAMLPPCRGIVAPASFPVSPLCPQEVPDAKGRRLEAVSMRSSTWGTVKDSLKALSSCVCGQAD</sequence>
<dbReference type="PANTHER" id="PTHR38494">
    <property type="entry name" value="STEROID RECEPTOR-ASSOCIATED AND REGULATED PROTEIN"/>
    <property type="match status" value="1"/>
</dbReference>
<dbReference type="OrthoDB" id="9451422at2759"/>
<dbReference type="GO" id="GO:0030331">
    <property type="term" value="F:nuclear estrogen receptor binding"/>
    <property type="evidence" value="ECO:0007669"/>
    <property type="project" value="Ensembl"/>
</dbReference>
<dbReference type="Pfam" id="PF15547">
    <property type="entry name" value="C1ORF64"/>
    <property type="match status" value="1"/>
</dbReference>
<dbReference type="OMA" id="AHLTFII"/>
<dbReference type="GO" id="GO:0005634">
    <property type="term" value="C:nucleus"/>
    <property type="evidence" value="ECO:0007669"/>
    <property type="project" value="Ensembl"/>
</dbReference>
<evidence type="ECO:0000313" key="3">
    <source>
        <dbReference type="RefSeq" id="XP_008067022.1"/>
    </source>
</evidence>
<dbReference type="PANTHER" id="PTHR38494:SF1">
    <property type="entry name" value="STEROID RECEPTOR-ASSOCIATED AND REGULATED PROTEIN"/>
    <property type="match status" value="1"/>
</dbReference>
<feature type="region of interest" description="Disordered" evidence="1">
    <location>
        <begin position="1"/>
        <end position="31"/>
    </location>
</feature>
<organism evidence="2 3">
    <name type="scientific">Carlito syrichta</name>
    <name type="common">Philippine tarsier</name>
    <name type="synonym">Tarsius syrichta</name>
    <dbReference type="NCBI Taxonomy" id="1868482"/>
    <lineage>
        <taxon>Eukaryota</taxon>
        <taxon>Metazoa</taxon>
        <taxon>Chordata</taxon>
        <taxon>Craniata</taxon>
        <taxon>Vertebrata</taxon>
        <taxon>Euteleostomi</taxon>
        <taxon>Mammalia</taxon>
        <taxon>Eutheria</taxon>
        <taxon>Euarchontoglires</taxon>
        <taxon>Primates</taxon>
        <taxon>Haplorrhini</taxon>
        <taxon>Tarsiiformes</taxon>
        <taxon>Tarsiidae</taxon>
        <taxon>Carlito</taxon>
    </lineage>
</organism>
<gene>
    <name evidence="3" type="primary">CUNH1orf64</name>
</gene>
<dbReference type="AlphaFoldDB" id="A0A1U7UNY4"/>
<accession>A0A1U7UNY4</accession>
<evidence type="ECO:0000313" key="2">
    <source>
        <dbReference type="Proteomes" id="UP000189704"/>
    </source>
</evidence>